<feature type="compositionally biased region" description="Acidic residues" evidence="1">
    <location>
        <begin position="53"/>
        <end position="71"/>
    </location>
</feature>
<feature type="region of interest" description="Disordered" evidence="1">
    <location>
        <begin position="1"/>
        <end position="79"/>
    </location>
</feature>
<dbReference type="STRING" id="544711.F0U9W7"/>
<feature type="compositionally biased region" description="Basic and acidic residues" evidence="1">
    <location>
        <begin position="120"/>
        <end position="133"/>
    </location>
</feature>
<dbReference type="EMBL" id="DS990637">
    <property type="protein sequence ID" value="EGC42789.1"/>
    <property type="molecule type" value="Genomic_DNA"/>
</dbReference>
<organism evidence="3">
    <name type="scientific">Ajellomyces capsulatus (strain H88)</name>
    <name type="common">Darling's disease fungus</name>
    <name type="synonym">Histoplasma capsulatum</name>
    <dbReference type="NCBI Taxonomy" id="544711"/>
    <lineage>
        <taxon>Eukaryota</taxon>
        <taxon>Fungi</taxon>
        <taxon>Dikarya</taxon>
        <taxon>Ascomycota</taxon>
        <taxon>Pezizomycotina</taxon>
        <taxon>Eurotiomycetes</taxon>
        <taxon>Eurotiomycetidae</taxon>
        <taxon>Onygenales</taxon>
        <taxon>Ajellomycetaceae</taxon>
        <taxon>Histoplasma</taxon>
    </lineage>
</organism>
<name>F0U9W7_AJEC8</name>
<dbReference type="HOGENOM" id="CLU_711652_0_0_1"/>
<feature type="compositionally biased region" description="Low complexity" evidence="1">
    <location>
        <begin position="178"/>
        <end position="197"/>
    </location>
</feature>
<protein>
    <recommendedName>
        <fullName evidence="4">Prenylated Rab acceptor 1</fullName>
    </recommendedName>
</protein>
<proteinExistence type="predicted"/>
<evidence type="ECO:0000313" key="2">
    <source>
        <dbReference type="EMBL" id="EGC42789.1"/>
    </source>
</evidence>
<feature type="region of interest" description="Disordered" evidence="1">
    <location>
        <begin position="305"/>
        <end position="363"/>
    </location>
</feature>
<dbReference type="VEuPathDB" id="FungiDB:I7I53_09205"/>
<sequence>MVDYDDNDDDDDDNQGVRLGPPFDPSRFSDANMRALRPDYNSSVRLKGYHGVDDDELYGEDSSSDDDDEDEHGLVGGDANSTMAYAMQLARRDKQARLVERALAKIRRAQIQGLSKVKLSQRELDALEKRRQQDATVDGSKPKESNGQPAIDSKPVVSDKRIPGGYASSTGSPRRHSPTPGKPSSPSSQKSRSRVPSIKPTRMSQRPDTSPRNKPQQIYPHALPYSVPEDQTARQVPLRINQTSALDPVRAAIQHTQRITTTRHTIPMDATYQPVYRAMSGDSYMINHSSSDPFVVQHASRLCESPRSMRRSSGSSSGGDNGVHIAVENPSVPAGYAAKGTSGDGSGGAGGIHGRIRRRKRRH</sequence>
<dbReference type="AlphaFoldDB" id="F0U9W7"/>
<feature type="compositionally biased region" description="Acidic residues" evidence="1">
    <location>
        <begin position="1"/>
        <end position="14"/>
    </location>
</feature>
<gene>
    <name evidence="2" type="ORF">HCEG_02004</name>
</gene>
<dbReference type="Proteomes" id="UP000008142">
    <property type="component" value="Unassembled WGS sequence"/>
</dbReference>
<feature type="compositionally biased region" description="Basic residues" evidence="1">
    <location>
        <begin position="354"/>
        <end position="363"/>
    </location>
</feature>
<dbReference type="OrthoDB" id="63113at2759"/>
<feature type="compositionally biased region" description="Gly residues" evidence="1">
    <location>
        <begin position="342"/>
        <end position="353"/>
    </location>
</feature>
<evidence type="ECO:0000313" key="3">
    <source>
        <dbReference type="Proteomes" id="UP000008142"/>
    </source>
</evidence>
<feature type="region of interest" description="Disordered" evidence="1">
    <location>
        <begin position="110"/>
        <end position="228"/>
    </location>
</feature>
<evidence type="ECO:0000256" key="1">
    <source>
        <dbReference type="SAM" id="MobiDB-lite"/>
    </source>
</evidence>
<evidence type="ECO:0008006" key="4">
    <source>
        <dbReference type="Google" id="ProtNLM"/>
    </source>
</evidence>
<accession>F0U9W7</accession>
<reference evidence="3" key="1">
    <citation type="submission" date="2008-07" db="EMBL/GenBank/DDBJ databases">
        <title>Annotation of Ajellomyces capsulatus strain H88.</title>
        <authorList>
            <person name="Champion M."/>
            <person name="Cuomo C."/>
            <person name="Ma L.-J."/>
            <person name="Henn M.R."/>
            <person name="Sil A."/>
            <person name="Goldman B."/>
            <person name="Young S.K."/>
            <person name="Kodira C.D."/>
            <person name="Zeng Q."/>
            <person name="Koehrsen M."/>
            <person name="Alvarado L."/>
            <person name="Berlin A."/>
            <person name="Borenstein D."/>
            <person name="Chen Z."/>
            <person name="Engels R."/>
            <person name="Freedman E."/>
            <person name="Gellesch M."/>
            <person name="Goldberg J."/>
            <person name="Griggs A."/>
            <person name="Gujja S."/>
            <person name="Heiman D."/>
            <person name="Hepburn T."/>
            <person name="Howarth C."/>
            <person name="Jen D."/>
            <person name="Larson L."/>
            <person name="Lewis B."/>
            <person name="Mehta T."/>
            <person name="Park D."/>
            <person name="Pearson M."/>
            <person name="Roberts A."/>
            <person name="Saif S."/>
            <person name="Shea T."/>
            <person name="Shenoy N."/>
            <person name="Sisk P."/>
            <person name="Stolte C."/>
            <person name="Sykes S."/>
            <person name="Walk T."/>
            <person name="White J."/>
            <person name="Yandava C."/>
            <person name="Klein B."/>
            <person name="McEwen J.G."/>
            <person name="Puccia R."/>
            <person name="Goldman G.H."/>
            <person name="Felipe M.S."/>
            <person name="Nino-Vega G."/>
            <person name="San-Blas G."/>
            <person name="Taylor J."/>
            <person name="Mendoza L."/>
            <person name="Galagan J."/>
            <person name="Nusbaum C."/>
            <person name="Birren B."/>
        </authorList>
    </citation>
    <scope>NUCLEOTIDE SEQUENCE [LARGE SCALE GENOMIC DNA]</scope>
    <source>
        <strain evidence="3">H88</strain>
    </source>
</reference>
<feature type="compositionally biased region" description="Polar residues" evidence="1">
    <location>
        <begin position="202"/>
        <end position="216"/>
    </location>
</feature>